<sequence>MLTSQDGDGLSPGMLSGARATTLQPGQLSKPEKVWVSSSTIIIGFYQAAPYSETFKIFYKKSGAVFGTQIMLTPASILGPELAVRQPVAGEVQYFEYEIKKLKPSTQYVIKIKTADDSCEVRSDKMGTVSLEEERTRDNDMRNFVGALVKLGDYDGLVLTYSPPTGIFAVRILQLDDIASSLQLARLTSDYTDSGVPVQAYTLSQIRFGRWGGSITGSKVVNEGELKWLVARAVQLGDKSDAAAAFDARQRLLQAQVERVASNLEQEWAGRFRSLRLRAIAYIVLLVLVSACMGCGLWALLSRSGGRQRELLGALEAGAQRQAALEAELSALHMYRVSMELAVQQRTAAHEALLRAGAGDTNGSAAGVANRTGVYGTCGSLYGSSATCGSGFGGVVDLLHAGAPGETGGGGGGGGGGSGGEARSGSDGGGEDAASGRKAKGRAMGGGSTGPGSGTSQKAKKDRDRGPAAAPKAPYRRAYAAAAEAAANGGGASRRRQRRRRDGAGGGGQPVADGPVDAMAGVELLYGLPYEVVQQAMAHSRLALAEAAQGGGADGGGAAALRQPDAWSFIHYASHVYATHLQEWMKVQLRTAVRHKVDEMLAPQPPSAGGTGGTVSDSPDAASAAESGAPDEAGQADRDAAGAAAAGPAGGKAGGKAGSRGASGAGSPTAGGPAGSPSRWGLSRLWRERGAGSKAAGGRLRQEDEEEEEEVEARPKSGRRGRFRAEAYGRNVQVTYDDGYGADYTDPEYDTEYDY</sequence>
<evidence type="ECO:0000313" key="4">
    <source>
        <dbReference type="Proteomes" id="UP000612055"/>
    </source>
</evidence>
<dbReference type="Proteomes" id="UP000612055">
    <property type="component" value="Unassembled WGS sequence"/>
</dbReference>
<reference evidence="3" key="1">
    <citation type="journal article" date="2020" name="bioRxiv">
        <title>Comparative genomics of Chlamydomonas.</title>
        <authorList>
            <person name="Craig R.J."/>
            <person name="Hasan A.R."/>
            <person name="Ness R.W."/>
            <person name="Keightley P.D."/>
        </authorList>
    </citation>
    <scope>NUCLEOTIDE SEQUENCE</scope>
    <source>
        <strain evidence="3">CCAP 11/70</strain>
    </source>
</reference>
<feature type="compositionally biased region" description="Gly residues" evidence="1">
    <location>
        <begin position="648"/>
        <end position="664"/>
    </location>
</feature>
<evidence type="ECO:0000313" key="3">
    <source>
        <dbReference type="EMBL" id="KAG2492161.1"/>
    </source>
</evidence>
<name>A0A836BWY4_9CHLO</name>
<keyword evidence="4" id="KW-1185">Reference proteome</keyword>
<feature type="compositionally biased region" description="Low complexity" evidence="1">
    <location>
        <begin position="665"/>
        <end position="678"/>
    </location>
</feature>
<comment type="caution">
    <text evidence="3">The sequence shown here is derived from an EMBL/GenBank/DDBJ whole genome shotgun (WGS) entry which is preliminary data.</text>
</comment>
<evidence type="ECO:0000256" key="1">
    <source>
        <dbReference type="SAM" id="MobiDB-lite"/>
    </source>
</evidence>
<feature type="transmembrane region" description="Helical" evidence="2">
    <location>
        <begin position="279"/>
        <end position="301"/>
    </location>
</feature>
<dbReference type="OrthoDB" id="541876at2759"/>
<feature type="compositionally biased region" description="Acidic residues" evidence="1">
    <location>
        <begin position="745"/>
        <end position="755"/>
    </location>
</feature>
<evidence type="ECO:0000256" key="2">
    <source>
        <dbReference type="SAM" id="Phobius"/>
    </source>
</evidence>
<feature type="compositionally biased region" description="Low complexity" evidence="1">
    <location>
        <begin position="467"/>
        <end position="487"/>
    </location>
</feature>
<keyword evidence="2" id="KW-0812">Transmembrane</keyword>
<feature type="compositionally biased region" description="Gly residues" evidence="1">
    <location>
        <begin position="406"/>
        <end position="428"/>
    </location>
</feature>
<dbReference type="EMBL" id="JAEHOE010000047">
    <property type="protein sequence ID" value="KAG2492161.1"/>
    <property type="molecule type" value="Genomic_DNA"/>
</dbReference>
<dbReference type="AlphaFoldDB" id="A0A836BWY4"/>
<keyword evidence="2" id="KW-1133">Transmembrane helix</keyword>
<feature type="compositionally biased region" description="Low complexity" evidence="1">
    <location>
        <begin position="735"/>
        <end position="744"/>
    </location>
</feature>
<feature type="compositionally biased region" description="Low complexity" evidence="1">
    <location>
        <begin position="616"/>
        <end position="633"/>
    </location>
</feature>
<feature type="compositionally biased region" description="Gly residues" evidence="1">
    <location>
        <begin position="443"/>
        <end position="453"/>
    </location>
</feature>
<accession>A0A836BWY4</accession>
<keyword evidence="2" id="KW-0472">Membrane</keyword>
<feature type="region of interest" description="Disordered" evidence="1">
    <location>
        <begin position="406"/>
        <end position="515"/>
    </location>
</feature>
<proteinExistence type="predicted"/>
<protein>
    <submittedName>
        <fullName evidence="3">Uncharacterized protein</fullName>
    </submittedName>
</protein>
<organism evidence="3 4">
    <name type="scientific">Edaphochlamys debaryana</name>
    <dbReference type="NCBI Taxonomy" id="47281"/>
    <lineage>
        <taxon>Eukaryota</taxon>
        <taxon>Viridiplantae</taxon>
        <taxon>Chlorophyta</taxon>
        <taxon>core chlorophytes</taxon>
        <taxon>Chlorophyceae</taxon>
        <taxon>CS clade</taxon>
        <taxon>Chlamydomonadales</taxon>
        <taxon>Chlamydomonadales incertae sedis</taxon>
        <taxon>Edaphochlamys</taxon>
    </lineage>
</organism>
<feature type="region of interest" description="Disordered" evidence="1">
    <location>
        <begin position="601"/>
        <end position="755"/>
    </location>
</feature>
<gene>
    <name evidence="3" type="ORF">HYH03_009652</name>
</gene>